<dbReference type="FunFam" id="3.10.250.10:FF:000007">
    <property type="entry name" value="Soluble scavenger receptor cysteine-rich domain-containing protein SSC5D"/>
    <property type="match status" value="1"/>
</dbReference>
<feature type="disulfide bond" evidence="15">
    <location>
        <begin position="980"/>
        <end position="1041"/>
    </location>
</feature>
<feature type="disulfide bond" evidence="15">
    <location>
        <begin position="68"/>
        <end position="129"/>
    </location>
</feature>
<feature type="domain" description="SRCR" evidence="17">
    <location>
        <begin position="133"/>
        <end position="226"/>
    </location>
</feature>
<feature type="disulfide bond" evidence="15">
    <location>
        <begin position="904"/>
        <end position="914"/>
    </location>
</feature>
<feature type="disulfide bond" evidence="15">
    <location>
        <begin position="599"/>
        <end position="609"/>
    </location>
</feature>
<evidence type="ECO:0000256" key="8">
    <source>
        <dbReference type="ARBA" id="ARBA00023136"/>
    </source>
</evidence>
<dbReference type="FunFam" id="3.10.250.10:FF:000002">
    <property type="entry name" value="Scavenger receptor cysteine-rich type 1 protein M130"/>
    <property type="match status" value="2"/>
</dbReference>
<feature type="disulfide bond" evidence="15">
    <location>
        <begin position="673"/>
        <end position="734"/>
    </location>
</feature>
<feature type="disulfide bond" evidence="15">
    <location>
        <begin position="1011"/>
        <end position="1021"/>
    </location>
</feature>
<dbReference type="FunFam" id="3.10.250.10:FF:000013">
    <property type="entry name" value="CD163 molecule like 1"/>
    <property type="match status" value="2"/>
</dbReference>
<dbReference type="FunFam" id="3.10.250.10:FF:000006">
    <property type="entry name" value="neurotrypsin isoform X2"/>
    <property type="match status" value="1"/>
</dbReference>
<feature type="disulfide bond" evidence="15">
    <location>
        <begin position="1316"/>
        <end position="1326"/>
    </location>
</feature>
<dbReference type="SUPFAM" id="SSF56487">
    <property type="entry name" value="SRCR-like"/>
    <property type="match status" value="14"/>
</dbReference>
<feature type="disulfide bond" evidence="15">
    <location>
        <begin position="804"/>
        <end position="814"/>
    </location>
</feature>
<keyword evidence="11" id="KW-0325">Glycoprotein</keyword>
<feature type="chain" id="PRO_5044262497" description="Soluble scavenger receptor cysteine-rich domain-containing protein SSC5D" evidence="16">
    <location>
        <begin position="29"/>
        <end position="1427"/>
    </location>
</feature>
<keyword evidence="5 16" id="KW-0732">Signal</keyword>
<dbReference type="Bgee" id="ENSACLG00000011149">
    <property type="expression patterns" value="Expressed in liver and 1 other cell type or tissue"/>
</dbReference>
<dbReference type="OMA" id="RITCARN"/>
<dbReference type="InterPro" id="IPR001190">
    <property type="entry name" value="SRCR"/>
</dbReference>
<feature type="domain" description="SRCR" evidence="17">
    <location>
        <begin position="838"/>
        <end position="937"/>
    </location>
</feature>
<feature type="domain" description="SRCR" evidence="17">
    <location>
        <begin position="1047"/>
        <end position="1147"/>
    </location>
</feature>
<dbReference type="Ensembl" id="ENSACLT00000016737.2">
    <property type="protein sequence ID" value="ENSACLP00000016351.2"/>
    <property type="gene ID" value="ENSACLG00000011123.2"/>
</dbReference>
<feature type="domain" description="SRCR" evidence="17">
    <location>
        <begin position="530"/>
        <end position="630"/>
    </location>
</feature>
<dbReference type="FunFam" id="3.10.250.10:FF:000004">
    <property type="entry name" value="Scavenger receptor cysteine-rich type 1 protein M130"/>
    <property type="match status" value="2"/>
</dbReference>
<feature type="disulfide bond" evidence="15">
    <location>
        <begin position="660"/>
        <end position="724"/>
    </location>
</feature>
<feature type="signal peptide" evidence="16">
    <location>
        <begin position="1"/>
        <end position="28"/>
    </location>
</feature>
<feature type="domain" description="SRCR" evidence="17">
    <location>
        <begin position="231"/>
        <end position="331"/>
    </location>
</feature>
<accession>A0A3P8PH36</accession>
<reference evidence="18" key="1">
    <citation type="submission" date="2018-05" db="EMBL/GenBank/DDBJ databases">
        <authorList>
            <person name="Datahose"/>
        </authorList>
    </citation>
    <scope>NUCLEOTIDE SEQUENCE</scope>
</reference>
<evidence type="ECO:0000259" key="17">
    <source>
        <dbReference type="PROSITE" id="PS50287"/>
    </source>
</evidence>
<comment type="caution">
    <text evidence="15">Lacks conserved residue(s) required for the propagation of feature annotation.</text>
</comment>
<dbReference type="GO" id="GO:0005615">
    <property type="term" value="C:extracellular space"/>
    <property type="evidence" value="ECO:0007669"/>
    <property type="project" value="TreeGrafter"/>
</dbReference>
<feature type="disulfide bond" evidence="15">
    <location>
        <begin position="967"/>
        <end position="1031"/>
    </location>
</feature>
<feature type="disulfide bond" evidence="15">
    <location>
        <begin position="1072"/>
        <end position="1136"/>
    </location>
</feature>
<evidence type="ECO:0000256" key="12">
    <source>
        <dbReference type="ARBA" id="ARBA00058074"/>
    </source>
</evidence>
<comment type="function">
    <text evidence="12">Binds to extracellular matrix proteins. Binds to pathogen-associated molecular patterns (PAMPs) present on the cell walls of Gram-positive and Gram-negative bacteria and fungi, behaving as a pattern recognition receptor (PRR). Induces bacterial and fungal aggregation and subsequent inhibition of PAMP-induced cytokine release. Does not possess intrinsic bactericidal activity. May play a role in the innate defense and homeostasis of certain epithelial surfaces.</text>
</comment>
<reference evidence="18" key="2">
    <citation type="submission" date="2025-08" db="UniProtKB">
        <authorList>
            <consortium name="Ensembl"/>
        </authorList>
    </citation>
    <scope>IDENTIFICATION</scope>
</reference>
<evidence type="ECO:0000256" key="7">
    <source>
        <dbReference type="ARBA" id="ARBA00022989"/>
    </source>
</evidence>
<feature type="domain" description="SRCR" evidence="17">
    <location>
        <begin position="635"/>
        <end position="735"/>
    </location>
</feature>
<feature type="disulfide bond" evidence="15">
    <location>
        <begin position="269"/>
        <end position="330"/>
    </location>
</feature>
<keyword evidence="4" id="KW-0812">Transmembrane</keyword>
<dbReference type="GeneTree" id="ENSGT00940000166622"/>
<keyword evidence="9 15" id="KW-1015">Disulfide bond</keyword>
<keyword evidence="8" id="KW-0472">Membrane</keyword>
<evidence type="ECO:0000256" key="3">
    <source>
        <dbReference type="ARBA" id="ARBA00022525"/>
    </source>
</evidence>
<dbReference type="PRINTS" id="PR00258">
    <property type="entry name" value="SPERACTRCPTR"/>
</dbReference>
<feature type="disulfide bond" evidence="15">
    <location>
        <begin position="497"/>
        <end position="507"/>
    </location>
</feature>
<evidence type="ECO:0000256" key="15">
    <source>
        <dbReference type="PROSITE-ProRule" id="PRU00196"/>
    </source>
</evidence>
<evidence type="ECO:0000313" key="19">
    <source>
        <dbReference type="Proteomes" id="UP000265100"/>
    </source>
</evidence>
<dbReference type="PANTHER" id="PTHR48071:SF15">
    <property type="entry name" value="SRCR DOMAIN-CONTAINING PROTEIN"/>
    <property type="match status" value="1"/>
</dbReference>
<comment type="subcellular location">
    <subcellularLocation>
        <location evidence="1">Membrane</location>
        <topology evidence="1">Single-pass membrane protein</topology>
    </subcellularLocation>
    <subcellularLocation>
        <location evidence="2">Secreted</location>
    </subcellularLocation>
</comment>
<feature type="disulfide bond" evidence="15">
    <location>
        <begin position="256"/>
        <end position="320"/>
    </location>
</feature>
<dbReference type="FunFam" id="3.10.250.10:FF:000005">
    <property type="entry name" value="Neurotrypsin isoform A"/>
    <property type="match status" value="1"/>
</dbReference>
<protein>
    <recommendedName>
        <fullName evidence="14">Soluble scavenger receptor cysteine-rich domain-containing protein SSC5D</fullName>
    </recommendedName>
</protein>
<feature type="domain" description="SRCR" evidence="17">
    <location>
        <begin position="1250"/>
        <end position="1349"/>
    </location>
</feature>
<organism evidence="18 19">
    <name type="scientific">Astatotilapia calliptera</name>
    <name type="common">Eastern happy</name>
    <name type="synonym">Chromis callipterus</name>
    <dbReference type="NCBI Taxonomy" id="8154"/>
    <lineage>
        <taxon>Eukaryota</taxon>
        <taxon>Metazoa</taxon>
        <taxon>Chordata</taxon>
        <taxon>Craniata</taxon>
        <taxon>Vertebrata</taxon>
        <taxon>Euteleostomi</taxon>
        <taxon>Actinopterygii</taxon>
        <taxon>Neopterygii</taxon>
        <taxon>Teleostei</taxon>
        <taxon>Neoteleostei</taxon>
        <taxon>Acanthomorphata</taxon>
        <taxon>Ovalentaria</taxon>
        <taxon>Cichlomorphae</taxon>
        <taxon>Cichliformes</taxon>
        <taxon>Cichlidae</taxon>
        <taxon>African cichlids</taxon>
        <taxon>Pseudocrenilabrinae</taxon>
        <taxon>Haplochromini</taxon>
        <taxon>Astatotilapia</taxon>
    </lineage>
</organism>
<keyword evidence="6" id="KW-0677">Repeat</keyword>
<evidence type="ECO:0000256" key="11">
    <source>
        <dbReference type="ARBA" id="ARBA00023180"/>
    </source>
</evidence>
<name>A0A3P8PH36_ASTCA</name>
<feature type="domain" description="SRCR" evidence="17">
    <location>
        <begin position="334"/>
        <end position="428"/>
    </location>
</feature>
<feature type="disulfide bond" evidence="15">
    <location>
        <begin position="1085"/>
        <end position="1146"/>
    </location>
</feature>
<dbReference type="FunFam" id="3.10.250.10:FF:000009">
    <property type="entry name" value="WC1"/>
    <property type="match status" value="2"/>
</dbReference>
<evidence type="ECO:0000256" key="13">
    <source>
        <dbReference type="ARBA" id="ARBA00064153"/>
    </source>
</evidence>
<feature type="disulfide bond" evidence="15">
    <location>
        <begin position="1116"/>
        <end position="1126"/>
    </location>
</feature>
<comment type="subunit">
    <text evidence="13">Interacts with LGALS1 and laminin.</text>
</comment>
<dbReference type="GO" id="GO:0031638">
    <property type="term" value="P:zymogen activation"/>
    <property type="evidence" value="ECO:0007669"/>
    <property type="project" value="TreeGrafter"/>
</dbReference>
<sequence>MILILDEKQQFIFHLSLGLLSLLQFTECEKIRLVGPLRCSGRVEVFYQDSWGTVCDDEWSMANAEVVCRELNCGTAMEAKNDAFFGRGKDEIWLDDVQCVGNESSILQCQHKPFGQNNCGHSEDAGVVCSGHVRLVNGTRCNGRVEIYHEAQWKRVCSDLGKQAAHVVCQEAGCGDPPTQTETLYFGDARALPAIKTICSGNETSVSQCSLLKVNESCDDATVVCGNSQPIRLVNGTNRCSGRVEIYYSSQWGTVCDDRWGMQEATVACREMNCGNALSVKYKTYFGRGQDQIWLDKMECTGHEMFLADCPHKGFGVYDCNHSEYAGLVCSETVRLINGTDSCSGRVEVFHDGRWGKLCSNNWGLKEAAVLCKELNCGDPKNSKDIFYFGDSSLQGFTSRCSDNVNSISQCQLQEHRGSCEGVSLVCSGNARLTGGSTHCDGRVEYFNKGQWGTVCAESWDMNDATVVCRQLDCGKPHKLIQLGPGTGNIWTDQINCNGEESTLTQCPIEPSHCNNTVVAGVFCTESLAVRLVNSNDECSGRVEVRHDDQWHTVCDTDWTLSKAGAVCESLQCGRAVKAHGGAVFGRGSGSVVEASNSCFGNVTSLQQCSVEGFTRATCGHEYDAGVLCAGKPPIRLVNGIDRCSGRVEILHDGRWGTVCDDDWDLKDAAVVCRAMDCGTPQRAKSNAFFGEGQGVVWYSSVNCLGNETSLGHCRYRPSESFYCSHREDAGVICSATIRLINGTDMCSGRVEVHYGEHWSPAFNINWGMNEATVVCREINCGDPVKISRSFGQIEDLRGHEIHCNGRESSVTQCTFRNYTRSITDGIEEASVVCSGNVRLAGGSTRCDGRVEYFNKGQWGTVCAESWDINDAAVVCRQLDCGRPHKLLQLGPGTGQTWTDQIECNGKESTLNQCQQRPYPYRDRTCNNTVVAGVFCTESLAVRLVNSTDECSGRVEVRHDDQWHTVCDTDWTLSKAGVVCESLQCGRAVKAHGGAVFGRGSGSVVEASNSCFGNVTSLQQCSVEGFTRATCGHEYDAGVLCAGKPPIRLVNGIDRCSGRVEILHDGRWGTVCDDGWDFREAEVVCRAMDCGTPQRAKSKAFFGEGQGVIWYSSVNCLGNETSLGHCRYRPSERFSCSHREDAGVICSATIRLINGTDMCSGRVEVHYGEHWSPAFNINWGMNEATVVCREINCGDPVKISRSFGQGEDLRGHEIHCNGRESSVTQCTFRNYTRSITEGIEEASVVCSGNVRLAGGSTRCDGRVEYFNKGQWGTVCAEFWDINDAAVVCRQLDCGRPHKLLQLGPGTGQTWTNQIECNGKESTLNQCQQRPYPYRDRTCNNTVVAGVFCTGSLTVRLVNGTHKCSGRVEVRHDSQWHTVCDTDWTLSKAGVVCETLECGRAMNAPGAAFYGPGSGPVVEASSSCFEML</sequence>
<dbReference type="STRING" id="8154.ENSACLP00000016351"/>
<keyword evidence="19" id="KW-1185">Reference proteome</keyword>
<dbReference type="GO" id="GO:0005886">
    <property type="term" value="C:plasma membrane"/>
    <property type="evidence" value="ECO:0007669"/>
    <property type="project" value="TreeGrafter"/>
</dbReference>
<evidence type="ECO:0000256" key="1">
    <source>
        <dbReference type="ARBA" id="ARBA00004167"/>
    </source>
</evidence>
<dbReference type="Proteomes" id="UP000265100">
    <property type="component" value="Chromosome 15"/>
</dbReference>
<feature type="domain" description="SRCR" evidence="17">
    <location>
        <begin position="1354"/>
        <end position="1427"/>
    </location>
</feature>
<feature type="disulfide bond" evidence="15">
    <location>
        <begin position="401"/>
        <end position="411"/>
    </location>
</feature>
<feature type="domain" description="SRCR" evidence="17">
    <location>
        <begin position="942"/>
        <end position="1042"/>
    </location>
</feature>
<dbReference type="SMART" id="SM00202">
    <property type="entry name" value="SR"/>
    <property type="match status" value="14"/>
</dbReference>
<dbReference type="FunFam" id="3.10.250.10:FF:000016">
    <property type="entry name" value="Scavenger receptor cysteine-rich protein type 12"/>
    <property type="match status" value="2"/>
</dbReference>
<evidence type="ECO:0000313" key="18">
    <source>
        <dbReference type="Ensembl" id="ENSACLP00000016351.2"/>
    </source>
</evidence>
<evidence type="ECO:0000256" key="9">
    <source>
        <dbReference type="ARBA" id="ARBA00023157"/>
    </source>
</evidence>
<keyword evidence="3" id="KW-0964">Secreted</keyword>
<evidence type="ECO:0000256" key="4">
    <source>
        <dbReference type="ARBA" id="ARBA00022692"/>
    </source>
</evidence>
<feature type="domain" description="SRCR" evidence="17">
    <location>
        <begin position="431"/>
        <end position="525"/>
    </location>
</feature>
<feature type="disulfide bond" evidence="15">
    <location>
        <begin position="300"/>
        <end position="310"/>
    </location>
</feature>
<dbReference type="AlphaFoldDB" id="A0A3P8PH36"/>
<dbReference type="PROSITE" id="PS50287">
    <property type="entry name" value="SRCR_2"/>
    <property type="match status" value="14"/>
</dbReference>
<feature type="domain" description="SRCR" evidence="17">
    <location>
        <begin position="31"/>
        <end position="130"/>
    </location>
</feature>
<feature type="disulfide bond" evidence="15">
    <location>
        <begin position="99"/>
        <end position="109"/>
    </location>
</feature>
<feature type="domain" description="SRCR" evidence="17">
    <location>
        <begin position="1150"/>
        <end position="1247"/>
    </location>
</feature>
<feature type="disulfide bond" evidence="15">
    <location>
        <begin position="704"/>
        <end position="714"/>
    </location>
</feature>
<evidence type="ECO:0000256" key="6">
    <source>
        <dbReference type="ARBA" id="ARBA00022737"/>
    </source>
</evidence>
<evidence type="ECO:0000256" key="16">
    <source>
        <dbReference type="SAM" id="SignalP"/>
    </source>
</evidence>
<feature type="domain" description="SRCR" evidence="17">
    <location>
        <begin position="738"/>
        <end position="835"/>
    </location>
</feature>
<feature type="disulfide bond" evidence="15">
    <location>
        <begin position="1216"/>
        <end position="1226"/>
    </location>
</feature>
<dbReference type="Pfam" id="PF00530">
    <property type="entry name" value="SRCR"/>
    <property type="match status" value="14"/>
</dbReference>
<dbReference type="GO" id="GO:0005737">
    <property type="term" value="C:cytoplasm"/>
    <property type="evidence" value="ECO:0007669"/>
    <property type="project" value="UniProtKB-ARBA"/>
</dbReference>
<proteinExistence type="predicted"/>
<feature type="disulfide bond" evidence="15">
    <location>
        <begin position="568"/>
        <end position="629"/>
    </location>
</feature>
<dbReference type="GO" id="GO:0004252">
    <property type="term" value="F:serine-type endopeptidase activity"/>
    <property type="evidence" value="ECO:0007669"/>
    <property type="project" value="TreeGrafter"/>
</dbReference>
<feature type="disulfide bond" evidence="15">
    <location>
        <begin position="55"/>
        <end position="119"/>
    </location>
</feature>
<evidence type="ECO:0000256" key="5">
    <source>
        <dbReference type="ARBA" id="ARBA00022729"/>
    </source>
</evidence>
<dbReference type="Gene3D" id="3.10.250.10">
    <property type="entry name" value="SRCR-like domain"/>
    <property type="match status" value="14"/>
</dbReference>
<dbReference type="InterPro" id="IPR036772">
    <property type="entry name" value="SRCR-like_dom_sf"/>
</dbReference>
<evidence type="ECO:0000256" key="2">
    <source>
        <dbReference type="ARBA" id="ARBA00004613"/>
    </source>
</evidence>
<dbReference type="PANTHER" id="PTHR48071">
    <property type="entry name" value="SRCR DOMAIN-CONTAINING PROTEIN"/>
    <property type="match status" value="1"/>
</dbReference>
<keyword evidence="7" id="KW-1133">Transmembrane helix</keyword>
<evidence type="ECO:0000256" key="14">
    <source>
        <dbReference type="ARBA" id="ARBA00069168"/>
    </source>
</evidence>
<feature type="disulfide bond" evidence="15">
    <location>
        <begin position="199"/>
        <end position="209"/>
    </location>
</feature>
<reference evidence="18" key="3">
    <citation type="submission" date="2025-09" db="UniProtKB">
        <authorList>
            <consortium name="Ensembl"/>
        </authorList>
    </citation>
    <scope>IDENTIFICATION</scope>
</reference>
<keyword evidence="10" id="KW-0675">Receptor</keyword>
<feature type="disulfide bond" evidence="15">
    <location>
        <begin position="555"/>
        <end position="619"/>
    </location>
</feature>
<evidence type="ECO:0000256" key="10">
    <source>
        <dbReference type="ARBA" id="ARBA00023170"/>
    </source>
</evidence>